<protein>
    <submittedName>
        <fullName evidence="4">Type IV fimbrial assembly, ATPase PilB</fullName>
    </submittedName>
</protein>
<dbReference type="GO" id="GO:0016887">
    <property type="term" value="F:ATP hydrolysis activity"/>
    <property type="evidence" value="ECO:0007669"/>
    <property type="project" value="TreeGrafter"/>
</dbReference>
<dbReference type="PANTHER" id="PTHR30258:SF1">
    <property type="entry name" value="PROTEIN TRANSPORT PROTEIN HOFB HOMOLOG"/>
    <property type="match status" value="1"/>
</dbReference>
<name>A0A160VGU7_9ZZZZ</name>
<keyword evidence="1" id="KW-0547">Nucleotide-binding</keyword>
<reference evidence="4" key="1">
    <citation type="submission" date="2015-10" db="EMBL/GenBank/DDBJ databases">
        <authorList>
            <person name="Gilbert D.G."/>
        </authorList>
    </citation>
    <scope>NUCLEOTIDE SEQUENCE</scope>
</reference>
<dbReference type="GO" id="GO:0005886">
    <property type="term" value="C:plasma membrane"/>
    <property type="evidence" value="ECO:0007669"/>
    <property type="project" value="TreeGrafter"/>
</dbReference>
<keyword evidence="2" id="KW-0067">ATP-binding</keyword>
<evidence type="ECO:0000259" key="3">
    <source>
        <dbReference type="PROSITE" id="PS00662"/>
    </source>
</evidence>
<dbReference type="Pfam" id="PF05157">
    <property type="entry name" value="MshEN"/>
    <property type="match status" value="1"/>
</dbReference>
<dbReference type="SUPFAM" id="SSF160246">
    <property type="entry name" value="EspE N-terminal domain-like"/>
    <property type="match status" value="1"/>
</dbReference>
<dbReference type="EMBL" id="FAXC01000336">
    <property type="protein sequence ID" value="CUV09976.1"/>
    <property type="molecule type" value="Genomic_DNA"/>
</dbReference>
<dbReference type="SUPFAM" id="SSF52540">
    <property type="entry name" value="P-loop containing nucleoside triphosphate hydrolases"/>
    <property type="match status" value="1"/>
</dbReference>
<dbReference type="FunFam" id="3.30.450.90:FF:000001">
    <property type="entry name" value="Type II secretion system ATPase GspE"/>
    <property type="match status" value="1"/>
</dbReference>
<accession>A0A160VGU7</accession>
<evidence type="ECO:0000313" key="4">
    <source>
        <dbReference type="EMBL" id="CUV09976.1"/>
    </source>
</evidence>
<dbReference type="InterPro" id="IPR007831">
    <property type="entry name" value="T2SS_GspE_N"/>
</dbReference>
<evidence type="ECO:0000256" key="1">
    <source>
        <dbReference type="ARBA" id="ARBA00022741"/>
    </source>
</evidence>
<organism evidence="4">
    <name type="scientific">hydrothermal vent metagenome</name>
    <dbReference type="NCBI Taxonomy" id="652676"/>
    <lineage>
        <taxon>unclassified sequences</taxon>
        <taxon>metagenomes</taxon>
        <taxon>ecological metagenomes</taxon>
    </lineage>
</organism>
<dbReference type="Pfam" id="PF00437">
    <property type="entry name" value="T2SSE"/>
    <property type="match status" value="1"/>
</dbReference>
<dbReference type="Gene3D" id="3.30.450.90">
    <property type="match status" value="1"/>
</dbReference>
<dbReference type="CDD" id="cd01129">
    <property type="entry name" value="PulE-GspE-like"/>
    <property type="match status" value="1"/>
</dbReference>
<dbReference type="FunFam" id="3.40.50.300:FF:000398">
    <property type="entry name" value="Type IV pilus assembly ATPase PilB"/>
    <property type="match status" value="1"/>
</dbReference>
<dbReference type="Gene3D" id="3.40.50.300">
    <property type="entry name" value="P-loop containing nucleotide triphosphate hydrolases"/>
    <property type="match status" value="1"/>
</dbReference>
<dbReference type="PANTHER" id="PTHR30258">
    <property type="entry name" value="TYPE II SECRETION SYSTEM PROTEIN GSPE-RELATED"/>
    <property type="match status" value="1"/>
</dbReference>
<proteinExistence type="predicted"/>
<gene>
    <name evidence="4" type="ORF">MGWOODY_Mmi1018</name>
</gene>
<evidence type="ECO:0000256" key="2">
    <source>
        <dbReference type="ARBA" id="ARBA00022840"/>
    </source>
</evidence>
<dbReference type="InterPro" id="IPR027417">
    <property type="entry name" value="P-loop_NTPase"/>
</dbReference>
<feature type="domain" description="Bacterial type II secretion system protein E" evidence="3">
    <location>
        <begin position="390"/>
        <end position="404"/>
    </location>
</feature>
<dbReference type="AlphaFoldDB" id="A0A160VGU7"/>
<dbReference type="InterPro" id="IPR001482">
    <property type="entry name" value="T2SS/T4SS_dom"/>
</dbReference>
<dbReference type="Gene3D" id="3.30.300.160">
    <property type="entry name" value="Type II secretion system, protein E, N-terminal domain"/>
    <property type="match status" value="1"/>
</dbReference>
<dbReference type="InterPro" id="IPR037257">
    <property type="entry name" value="T2SS_E_N_sf"/>
</dbReference>
<sequence length="574" mass="63581">MEQEFNPQFQKIGDILVHEGKISDSQLNSALAEQKVSKEKLGTVLLDQGLITEDDLIKVYSMQLGYDLASDEDLFSADPEVVQTIPEDFARQNMVLALRKSDTTIVIAMEDPEDLVAIDSLKRLTNLNPEVLVASPSGLNRALDQIYGKIRQAGEVEEAVESIKVISGDEENQEEVDLSPDKVSTEDAPIVKLVNLILQEAIKERATDIHLEPQQDVVIVRIRIDGVLQTIMTPPISSLSGLVTRIKILSNLNIAERRLPQDGRFTIKSSKREIDVRVAVLPTVYGEKTVLRLLDKSGFGFSLKGLGFEDKMYPIFRRVIAQPYGMVVVSGPTGSGKSTSLYASLKEIKNEATNITTVEDPVEYQMDGINQVQVHESIGLTFASSLRSILRQDPDILLIGEIRDEETADIAVKFSLTGHLVFSTVHANDAASTITRLLDIGVKPFLVGSCLNLVMAQRLVRTICENCKEEYSPTNEELDRINLEKSRLNGKNLFQGKGCSQCRNTGYHGRTGIFELIPMSRAIRGLVFDNTNEDVIRQKALEEGMVNLRESGIEKVLNGVTTISEVLRSTVEDI</sequence>
<dbReference type="GO" id="GO:0005524">
    <property type="term" value="F:ATP binding"/>
    <property type="evidence" value="ECO:0007669"/>
    <property type="project" value="UniProtKB-KW"/>
</dbReference>
<dbReference type="PROSITE" id="PS00662">
    <property type="entry name" value="T2SP_E"/>
    <property type="match status" value="1"/>
</dbReference>